<dbReference type="Proteomes" id="UP000186601">
    <property type="component" value="Unassembled WGS sequence"/>
</dbReference>
<accession>A0A2R6S5A8</accession>
<gene>
    <name evidence="2" type="ORF">PHLCEN_2v675</name>
</gene>
<comment type="caution">
    <text evidence="2">The sequence shown here is derived from an EMBL/GenBank/DDBJ whole genome shotgun (WGS) entry which is preliminary data.</text>
</comment>
<evidence type="ECO:0000313" key="2">
    <source>
        <dbReference type="EMBL" id="PSS37468.1"/>
    </source>
</evidence>
<dbReference type="OrthoDB" id="2976199at2759"/>
<proteinExistence type="predicted"/>
<name>A0A2R6S5A8_9APHY</name>
<protein>
    <submittedName>
        <fullName evidence="2">Uncharacterized protein</fullName>
    </submittedName>
</protein>
<feature type="region of interest" description="Disordered" evidence="1">
    <location>
        <begin position="26"/>
        <end position="110"/>
    </location>
</feature>
<dbReference type="EMBL" id="MLYV02000042">
    <property type="protein sequence ID" value="PSS37468.1"/>
    <property type="molecule type" value="Genomic_DNA"/>
</dbReference>
<dbReference type="AlphaFoldDB" id="A0A2R6S5A8"/>
<sequence>MTEYDYSPEGYERYIATQNRVSNWVSDQVSRTPQHQAPFVARSVSQPPLQTRHSSSSTRDRHHSPSSSRSSSRPPPRRMHTTDVYHQSSRSGHASPPQYPPQYYQTTSPLSYAPPVPLPQGHNAMYKTYEYDHNTREIVLPPPRRGETYVIIPPNGRRVEVVKGRKHEESFLEVLTSRTGESILGKTKKHGGKKLVKSENEPRDAAEWWALPLTTPHAAPQASTWMICEKTRKKVL</sequence>
<organism evidence="2 3">
    <name type="scientific">Hermanssonia centrifuga</name>
    <dbReference type="NCBI Taxonomy" id="98765"/>
    <lineage>
        <taxon>Eukaryota</taxon>
        <taxon>Fungi</taxon>
        <taxon>Dikarya</taxon>
        <taxon>Basidiomycota</taxon>
        <taxon>Agaricomycotina</taxon>
        <taxon>Agaricomycetes</taxon>
        <taxon>Polyporales</taxon>
        <taxon>Meruliaceae</taxon>
        <taxon>Hermanssonia</taxon>
    </lineage>
</organism>
<evidence type="ECO:0000256" key="1">
    <source>
        <dbReference type="SAM" id="MobiDB-lite"/>
    </source>
</evidence>
<evidence type="ECO:0000313" key="3">
    <source>
        <dbReference type="Proteomes" id="UP000186601"/>
    </source>
</evidence>
<feature type="compositionally biased region" description="Polar residues" evidence="1">
    <location>
        <begin position="26"/>
        <end position="35"/>
    </location>
</feature>
<reference evidence="2 3" key="1">
    <citation type="submission" date="2018-02" db="EMBL/GenBank/DDBJ databases">
        <title>Genome sequence of the basidiomycete white-rot fungus Phlebia centrifuga.</title>
        <authorList>
            <person name="Granchi Z."/>
            <person name="Peng M."/>
            <person name="de Vries R.P."/>
            <person name="Hilden K."/>
            <person name="Makela M.R."/>
            <person name="Grigoriev I."/>
            <person name="Riley R."/>
        </authorList>
    </citation>
    <scope>NUCLEOTIDE SEQUENCE [LARGE SCALE GENOMIC DNA]</scope>
    <source>
        <strain evidence="2 3">FBCC195</strain>
    </source>
</reference>
<keyword evidence="3" id="KW-1185">Reference proteome</keyword>